<dbReference type="Pfam" id="PF00775">
    <property type="entry name" value="Dioxygenase_C"/>
    <property type="match status" value="1"/>
</dbReference>
<dbReference type="PANTHER" id="PTHR34315">
    <property type="match status" value="1"/>
</dbReference>
<dbReference type="EMBL" id="SGXC01000003">
    <property type="protein sequence ID" value="RZS78614.1"/>
    <property type="molecule type" value="Genomic_DNA"/>
</dbReference>
<gene>
    <name evidence="2" type="ORF">EV675_5269</name>
</gene>
<dbReference type="Proteomes" id="UP000292445">
    <property type="component" value="Unassembled WGS sequence"/>
</dbReference>
<dbReference type="SUPFAM" id="SSF49482">
    <property type="entry name" value="Aromatic compound dioxygenase"/>
    <property type="match status" value="1"/>
</dbReference>
<evidence type="ECO:0000313" key="3">
    <source>
        <dbReference type="Proteomes" id="UP000292445"/>
    </source>
</evidence>
<sequence length="275" mass="28727">MTEPQPAPAPTELERDLLRMARLPARRLALTRMLGAGAAALGLPGLARAGDAAPPGACIALPEETAGPYPANGGGPASSSANVLASSGVVRSDLRGSFGGPTGTAQGVPLQLTIRLVDASAGCAPLPGRAVYLWHCTRDGGYSLYTRELRDENFLRGVQVADAHGEVSFQTIFPGCYPGRYPHLHLEVYPTADGAPRHDRKYLTSQLALPQDACGAVYGEVRGYESSLHAYARISLAKDGIFSDNSPAEIAAQTVSMKGSPEQGYVGRVTVGMLG</sequence>
<accession>A0A4Q7N9D7</accession>
<dbReference type="RefSeq" id="WP_207222055.1">
    <property type="nucleotide sequence ID" value="NZ_SGXC01000003.1"/>
</dbReference>
<organism evidence="2 3">
    <name type="scientific">Pigmentiphaga kullae</name>
    <dbReference type="NCBI Taxonomy" id="151784"/>
    <lineage>
        <taxon>Bacteria</taxon>
        <taxon>Pseudomonadati</taxon>
        <taxon>Pseudomonadota</taxon>
        <taxon>Betaproteobacteria</taxon>
        <taxon>Burkholderiales</taxon>
        <taxon>Alcaligenaceae</taxon>
        <taxon>Pigmentiphaga</taxon>
    </lineage>
</organism>
<name>A0A4Q7N9D7_9BURK</name>
<evidence type="ECO:0000259" key="1">
    <source>
        <dbReference type="Pfam" id="PF00775"/>
    </source>
</evidence>
<dbReference type="AlphaFoldDB" id="A0A4Q7N9D7"/>
<dbReference type="PANTHER" id="PTHR34315:SF1">
    <property type="entry name" value="INTRADIOL RING-CLEAVAGE DIOXYGENASES DOMAIN-CONTAINING PROTEIN-RELATED"/>
    <property type="match status" value="1"/>
</dbReference>
<evidence type="ECO:0000313" key="2">
    <source>
        <dbReference type="EMBL" id="RZS78614.1"/>
    </source>
</evidence>
<protein>
    <submittedName>
        <fullName evidence="2">Dioxygenase-like protein</fullName>
    </submittedName>
</protein>
<reference evidence="2 3" key="1">
    <citation type="submission" date="2019-02" db="EMBL/GenBank/DDBJ databases">
        <title>Genomic Encyclopedia of Type Strains, Phase IV (KMG-IV): sequencing the most valuable type-strain genomes for metagenomic binning, comparative biology and taxonomic classification.</title>
        <authorList>
            <person name="Goeker M."/>
        </authorList>
    </citation>
    <scope>NUCLEOTIDE SEQUENCE [LARGE SCALE GENOMIC DNA]</scope>
    <source>
        <strain evidence="2 3">K24</strain>
    </source>
</reference>
<dbReference type="Gene3D" id="2.60.130.10">
    <property type="entry name" value="Aromatic compound dioxygenase"/>
    <property type="match status" value="1"/>
</dbReference>
<dbReference type="GO" id="GO:0016702">
    <property type="term" value="F:oxidoreductase activity, acting on single donors with incorporation of molecular oxygen, incorporation of two atoms of oxygen"/>
    <property type="evidence" value="ECO:0007669"/>
    <property type="project" value="InterPro"/>
</dbReference>
<keyword evidence="3" id="KW-1185">Reference proteome</keyword>
<dbReference type="InterPro" id="IPR015889">
    <property type="entry name" value="Intradiol_dOase_core"/>
</dbReference>
<keyword evidence="2" id="KW-0223">Dioxygenase</keyword>
<dbReference type="InterPro" id="IPR000627">
    <property type="entry name" value="Intradiol_dOase_C"/>
</dbReference>
<keyword evidence="2" id="KW-0560">Oxidoreductase</keyword>
<dbReference type="GO" id="GO:0008199">
    <property type="term" value="F:ferric iron binding"/>
    <property type="evidence" value="ECO:0007669"/>
    <property type="project" value="InterPro"/>
</dbReference>
<comment type="caution">
    <text evidence="2">The sequence shown here is derived from an EMBL/GenBank/DDBJ whole genome shotgun (WGS) entry which is preliminary data.</text>
</comment>
<feature type="domain" description="Intradiol ring-cleavage dioxygenases" evidence="1">
    <location>
        <begin position="102"/>
        <end position="180"/>
    </location>
</feature>
<proteinExistence type="predicted"/>